<dbReference type="Proteomes" id="UP000294564">
    <property type="component" value="Unassembled WGS sequence"/>
</dbReference>
<evidence type="ECO:0000313" key="3">
    <source>
        <dbReference type="Proteomes" id="UP000294564"/>
    </source>
</evidence>
<dbReference type="Pfam" id="PF13648">
    <property type="entry name" value="Lipocalin_4"/>
    <property type="match status" value="1"/>
</dbReference>
<dbReference type="InterPro" id="IPR024311">
    <property type="entry name" value="Lipocalin-like"/>
</dbReference>
<organism evidence="2 3">
    <name type="scientific">Tenacibaculum skagerrakense</name>
    <dbReference type="NCBI Taxonomy" id="186571"/>
    <lineage>
        <taxon>Bacteria</taxon>
        <taxon>Pseudomonadati</taxon>
        <taxon>Bacteroidota</taxon>
        <taxon>Flavobacteriia</taxon>
        <taxon>Flavobacteriales</taxon>
        <taxon>Flavobacteriaceae</taxon>
        <taxon>Tenacibaculum</taxon>
    </lineage>
</organism>
<gene>
    <name evidence="2" type="ORF">EV195_101134</name>
</gene>
<keyword evidence="3" id="KW-1185">Reference proteome</keyword>
<name>A0A4R2P2Q4_9FLAO</name>
<dbReference type="RefSeq" id="WP_132791449.1">
    <property type="nucleotide sequence ID" value="NZ_SLXM01000001.1"/>
</dbReference>
<evidence type="ECO:0000259" key="1">
    <source>
        <dbReference type="Pfam" id="PF13648"/>
    </source>
</evidence>
<accession>A0A4R2P2Q4</accession>
<evidence type="ECO:0000313" key="2">
    <source>
        <dbReference type="EMBL" id="TCP27975.1"/>
    </source>
</evidence>
<sequence>MKTVFYLIIMIPFLSCTSIDKSIEGKWMIKNIEITSFSLPEGCEKISVGDKLNFDNGNMEILTDGYKCSTFKYILRDQNLELLISDMSISMKVISLNSNELKIRSKSLPKEMMINWKEEYLKYIQEGFLITLKRR</sequence>
<reference evidence="2 3" key="1">
    <citation type="submission" date="2019-03" db="EMBL/GenBank/DDBJ databases">
        <title>Genomic Encyclopedia of Type Strains, Phase IV (KMG-IV): sequencing the most valuable type-strain genomes for metagenomic binning, comparative biology and taxonomic classification.</title>
        <authorList>
            <person name="Goeker M."/>
        </authorList>
    </citation>
    <scope>NUCLEOTIDE SEQUENCE [LARGE SCALE GENOMIC DNA]</scope>
    <source>
        <strain evidence="2 3">DSM 14836</strain>
    </source>
</reference>
<feature type="domain" description="Lipocalin-like" evidence="1">
    <location>
        <begin position="23"/>
        <end position="103"/>
    </location>
</feature>
<protein>
    <recommendedName>
        <fullName evidence="1">Lipocalin-like domain-containing protein</fullName>
    </recommendedName>
</protein>
<dbReference type="EMBL" id="SLXM01000001">
    <property type="protein sequence ID" value="TCP27975.1"/>
    <property type="molecule type" value="Genomic_DNA"/>
</dbReference>
<dbReference type="AlphaFoldDB" id="A0A4R2P2Q4"/>
<proteinExistence type="predicted"/>
<comment type="caution">
    <text evidence="2">The sequence shown here is derived from an EMBL/GenBank/DDBJ whole genome shotgun (WGS) entry which is preliminary data.</text>
</comment>